<dbReference type="SUPFAM" id="SSF140453">
    <property type="entry name" value="EsxAB dimer-like"/>
    <property type="match status" value="1"/>
</dbReference>
<feature type="transmembrane region" description="Helical" evidence="1">
    <location>
        <begin position="184"/>
        <end position="212"/>
    </location>
</feature>
<keyword evidence="1" id="KW-0812">Transmembrane</keyword>
<protein>
    <submittedName>
        <fullName evidence="2">WXG100 family type VII secretion target</fullName>
    </submittedName>
</protein>
<accession>A0A372GK17</accession>
<evidence type="ECO:0000313" key="3">
    <source>
        <dbReference type="Proteomes" id="UP000262882"/>
    </source>
</evidence>
<dbReference type="EMBL" id="QVNQ01000003">
    <property type="protein sequence ID" value="RFS85685.1"/>
    <property type="molecule type" value="Genomic_DNA"/>
</dbReference>
<feature type="transmembrane region" description="Helical" evidence="1">
    <location>
        <begin position="150"/>
        <end position="178"/>
    </location>
</feature>
<keyword evidence="1" id="KW-0472">Membrane</keyword>
<evidence type="ECO:0000256" key="1">
    <source>
        <dbReference type="SAM" id="Phobius"/>
    </source>
</evidence>
<comment type="caution">
    <text evidence="2">The sequence shown here is derived from an EMBL/GenBank/DDBJ whole genome shotgun (WGS) entry which is preliminary data.</text>
</comment>
<reference evidence="2 3" key="1">
    <citation type="submission" date="2018-08" db="EMBL/GenBank/DDBJ databases">
        <title>Actinomadura spongicola sp. nov., isolated from marine sponge Leucetta chagosensis.</title>
        <authorList>
            <person name="Li L."/>
            <person name="Lin H.W."/>
        </authorList>
    </citation>
    <scope>NUCLEOTIDE SEQUENCE [LARGE SCALE GENOMIC DNA]</scope>
    <source>
        <strain evidence="2 3">LHW52907</strain>
    </source>
</reference>
<dbReference type="Proteomes" id="UP000262882">
    <property type="component" value="Unassembled WGS sequence"/>
</dbReference>
<dbReference type="Gene3D" id="1.10.287.1060">
    <property type="entry name" value="ESAT-6-like"/>
    <property type="match status" value="1"/>
</dbReference>
<evidence type="ECO:0000313" key="2">
    <source>
        <dbReference type="EMBL" id="RFS85685.1"/>
    </source>
</evidence>
<dbReference type="InterPro" id="IPR036689">
    <property type="entry name" value="ESAT-6-like_sf"/>
</dbReference>
<dbReference type="AlphaFoldDB" id="A0A372GK17"/>
<gene>
    <name evidence="2" type="ORF">D0T12_11840</name>
</gene>
<proteinExistence type="predicted"/>
<keyword evidence="1" id="KW-1133">Transmembrane helix</keyword>
<keyword evidence="3" id="KW-1185">Reference proteome</keyword>
<name>A0A372GK17_9ACTN</name>
<organism evidence="2 3">
    <name type="scientific">Actinomadura spongiicola</name>
    <dbReference type="NCBI Taxonomy" id="2303421"/>
    <lineage>
        <taxon>Bacteria</taxon>
        <taxon>Bacillati</taxon>
        <taxon>Actinomycetota</taxon>
        <taxon>Actinomycetes</taxon>
        <taxon>Streptosporangiales</taxon>
        <taxon>Thermomonosporaceae</taxon>
        <taxon>Actinomadura</taxon>
    </lineage>
</organism>
<sequence length="228" mass="24036">MATEPMPKALDISLSITDFVSPSHWLLWAIDKICGVNPAEWLAQQLAGDWESISKFAGSLGHVGEFYTEYAKGLREGQATMLKSWDGNAADACDKYFTELANAIEKQVEPIQRIAGEIQSAAYGVWSLSKAAVSGLEALMDLAVMIAIEAAAAAAVSWTVVGPSVAMAVIMAQIGLAIQKWLKIIGYVGLAVAAVFTVVGLLVGGLAALCGLDSQPYPKGSYDNLVVA</sequence>